<dbReference type="EMBL" id="CP001751">
    <property type="protein sequence ID" value="ADE38335.1"/>
    <property type="molecule type" value="Genomic_DNA"/>
</dbReference>
<organism evidence="3 4">
    <name type="scientific">Puniceispirillum marinum (strain IMCC1322)</name>
    <dbReference type="NCBI Taxonomy" id="488538"/>
    <lineage>
        <taxon>Bacteria</taxon>
        <taxon>Pseudomonadati</taxon>
        <taxon>Pseudomonadota</taxon>
        <taxon>Alphaproteobacteria</taxon>
        <taxon>Candidatus Puniceispirillales</taxon>
        <taxon>Candidatus Puniceispirillaceae</taxon>
        <taxon>Candidatus Puniceispirillum</taxon>
    </lineage>
</organism>
<dbReference type="InterPro" id="IPR018392">
    <property type="entry name" value="LysM"/>
</dbReference>
<dbReference type="AlphaFoldDB" id="D5BNR8"/>
<sequence length="365" mass="39587">MRLKIFLLISVGAILAAFALGWVFLSDDNITAVEPQSAEVLDIPKPEKTAPEQDTAAPSQETTPTSDSEDQKTNDSASVTDDKTTLEIDIARVKPDGAAVFAGKAAPNAKIRVFEQDILLGETVADENGEWVVVLERPLAPGQHLVMIGMETEDGQSELADITLAIEIDDSESVQPLVALLPQTETDMPKLLQAPETEAETQAEVSSPENDAAMPLVAPRSIVWLDQERISIAGMSRGGVRLLVSLEDQKFADVAVSDQAGQDDHEWQVSGAVDMTKAGFEMMFNLLDENSQSVATYRLPLVTSDLQKGLDGSDLVIVQTGDALWRIAYRRYGEGVRYVDIVRQNAAAINDPDLIFPNQVFAVPE</sequence>
<name>D5BNR8_PUNMI</name>
<feature type="region of interest" description="Disordered" evidence="1">
    <location>
        <begin position="41"/>
        <end position="81"/>
    </location>
</feature>
<evidence type="ECO:0000313" key="3">
    <source>
        <dbReference type="EMBL" id="ADE38335.1"/>
    </source>
</evidence>
<dbReference type="OrthoDB" id="370541at2"/>
<dbReference type="STRING" id="488538.SAR116_0092"/>
<dbReference type="RefSeq" id="WP_013044965.1">
    <property type="nucleotide sequence ID" value="NC_014010.1"/>
</dbReference>
<gene>
    <name evidence="3" type="ordered locus">SAR116_0092</name>
</gene>
<dbReference type="InterPro" id="IPR041498">
    <property type="entry name" value="Big_6"/>
</dbReference>
<dbReference type="Pfam" id="PF17936">
    <property type="entry name" value="Big_6"/>
    <property type="match status" value="1"/>
</dbReference>
<proteinExistence type="predicted"/>
<feature type="compositionally biased region" description="Polar residues" evidence="1">
    <location>
        <begin position="56"/>
        <end position="66"/>
    </location>
</feature>
<reference evidence="3 4" key="1">
    <citation type="journal article" date="2010" name="J. Bacteriol.">
        <title>Complete genome sequence of "Candidatus Puniceispirillum marinum" IMCC1322, a representative of the SAR116 clade in the Alphaproteobacteria.</title>
        <authorList>
            <person name="Oh H.M."/>
            <person name="Kwon K.K."/>
            <person name="Kang I."/>
            <person name="Kang S.G."/>
            <person name="Lee J.H."/>
            <person name="Kim S.J."/>
            <person name="Cho J.C."/>
        </authorList>
    </citation>
    <scope>NUCLEOTIDE SEQUENCE [LARGE SCALE GENOMIC DNA]</scope>
    <source>
        <strain evidence="3 4">IMCC1322</strain>
    </source>
</reference>
<feature type="compositionally biased region" description="Basic and acidic residues" evidence="1">
    <location>
        <begin position="42"/>
        <end position="51"/>
    </location>
</feature>
<protein>
    <submittedName>
        <fullName evidence="3">Peptidoglycan-binding LysM</fullName>
    </submittedName>
</protein>
<dbReference type="HOGENOM" id="CLU_025322_0_1_5"/>
<dbReference type="InterPro" id="IPR036779">
    <property type="entry name" value="LysM_dom_sf"/>
</dbReference>
<dbReference type="eggNOG" id="COG1020">
    <property type="taxonomic scope" value="Bacteria"/>
</dbReference>
<dbReference type="KEGG" id="apb:SAR116_0092"/>
<keyword evidence="4" id="KW-1185">Reference proteome</keyword>
<dbReference type="Gene3D" id="3.10.350.10">
    <property type="entry name" value="LysM domain"/>
    <property type="match status" value="1"/>
</dbReference>
<feature type="domain" description="LysM" evidence="2">
    <location>
        <begin position="314"/>
        <end position="363"/>
    </location>
</feature>
<dbReference type="Proteomes" id="UP000007460">
    <property type="component" value="Chromosome"/>
</dbReference>
<evidence type="ECO:0000313" key="4">
    <source>
        <dbReference type="Proteomes" id="UP000007460"/>
    </source>
</evidence>
<dbReference type="Pfam" id="PF01476">
    <property type="entry name" value="LysM"/>
    <property type="match status" value="1"/>
</dbReference>
<dbReference type="eggNOG" id="COG1652">
    <property type="taxonomic scope" value="Bacteria"/>
</dbReference>
<dbReference type="PROSITE" id="PS51782">
    <property type="entry name" value="LYSM"/>
    <property type="match status" value="1"/>
</dbReference>
<evidence type="ECO:0000259" key="2">
    <source>
        <dbReference type="PROSITE" id="PS51782"/>
    </source>
</evidence>
<evidence type="ECO:0000256" key="1">
    <source>
        <dbReference type="SAM" id="MobiDB-lite"/>
    </source>
</evidence>
<accession>D5BNR8</accession>